<sequence>MLFLNDTKFVARRKFFALAGQVYVNDGAGGLVCYVRQKMFKLKEDITVYSDESQTMPILNIKARQIIDFAAAYDIVDSATGAKMGALKRKGLKSIIKDEWIIMDSTDNNIAVLKEESGLMAILSRLINLIPQRYVILMGGSGQVVGTIRQRFNIFIHKFDIDFSMDPGASLDRRLGMGAAILLLIIEGQQG</sequence>
<dbReference type="EMBL" id="JAFGIX010000009">
    <property type="protein sequence ID" value="MBN1571930.1"/>
    <property type="molecule type" value="Genomic_DNA"/>
</dbReference>
<comment type="caution">
    <text evidence="1">The sequence shown here is derived from an EMBL/GenBank/DDBJ whole genome shotgun (WGS) entry which is preliminary data.</text>
</comment>
<name>A0A9D8K9Z3_9DELT</name>
<evidence type="ECO:0000313" key="2">
    <source>
        <dbReference type="Proteomes" id="UP000809273"/>
    </source>
</evidence>
<evidence type="ECO:0000313" key="1">
    <source>
        <dbReference type="EMBL" id="MBN1571930.1"/>
    </source>
</evidence>
<accession>A0A9D8K9Z3</accession>
<reference evidence="1" key="1">
    <citation type="journal article" date="2021" name="Environ. Microbiol.">
        <title>Genomic characterization of three novel Desulfobacterota classes expand the metabolic and phylogenetic diversity of the phylum.</title>
        <authorList>
            <person name="Murphy C.L."/>
            <person name="Biggerstaff J."/>
            <person name="Eichhorn A."/>
            <person name="Ewing E."/>
            <person name="Shahan R."/>
            <person name="Soriano D."/>
            <person name="Stewart S."/>
            <person name="VanMol K."/>
            <person name="Walker R."/>
            <person name="Walters P."/>
            <person name="Elshahed M.S."/>
            <person name="Youssef N.H."/>
        </authorList>
    </citation>
    <scope>NUCLEOTIDE SEQUENCE</scope>
    <source>
        <strain evidence="1">Zod_Metabat.24</strain>
    </source>
</reference>
<gene>
    <name evidence="1" type="ORF">JW984_01900</name>
</gene>
<dbReference type="Pfam" id="PF04525">
    <property type="entry name" value="LOR"/>
    <property type="match status" value="1"/>
</dbReference>
<dbReference type="Proteomes" id="UP000809273">
    <property type="component" value="Unassembled WGS sequence"/>
</dbReference>
<proteinExistence type="predicted"/>
<organism evidence="1 2">
    <name type="scientific">Candidatus Zymogenus saltonus</name>
    <dbReference type="NCBI Taxonomy" id="2844893"/>
    <lineage>
        <taxon>Bacteria</taxon>
        <taxon>Deltaproteobacteria</taxon>
        <taxon>Candidatus Zymogenia</taxon>
        <taxon>Candidatus Zymogeniales</taxon>
        <taxon>Candidatus Zymogenaceae</taxon>
        <taxon>Candidatus Zymogenus</taxon>
    </lineage>
</organism>
<dbReference type="AlphaFoldDB" id="A0A9D8K9Z3"/>
<dbReference type="InterPro" id="IPR007612">
    <property type="entry name" value="LOR"/>
</dbReference>
<protein>
    <submittedName>
        <fullName evidence="1">Uncharacterized protein</fullName>
    </submittedName>
</protein>
<reference evidence="1" key="2">
    <citation type="submission" date="2021-01" db="EMBL/GenBank/DDBJ databases">
        <authorList>
            <person name="Hahn C.R."/>
            <person name="Youssef N.H."/>
            <person name="Elshahed M."/>
        </authorList>
    </citation>
    <scope>NUCLEOTIDE SEQUENCE</scope>
    <source>
        <strain evidence="1">Zod_Metabat.24</strain>
    </source>
</reference>